<dbReference type="Gene3D" id="3.40.50.10140">
    <property type="entry name" value="Toll/interleukin-1 receptor homology (TIR) domain"/>
    <property type="match status" value="1"/>
</dbReference>
<dbReference type="InterPro" id="IPR000157">
    <property type="entry name" value="TIR_dom"/>
</dbReference>
<dbReference type="SUPFAM" id="SSF52540">
    <property type="entry name" value="P-loop containing nucleoside triphosphate hydrolases"/>
    <property type="match status" value="1"/>
</dbReference>
<dbReference type="Pfam" id="PF13424">
    <property type="entry name" value="TPR_12"/>
    <property type="match status" value="1"/>
</dbReference>
<dbReference type="Gene3D" id="3.40.50.300">
    <property type="entry name" value="P-loop containing nucleotide triphosphate hydrolases"/>
    <property type="match status" value="1"/>
</dbReference>
<dbReference type="Pfam" id="PF13676">
    <property type="entry name" value="TIR_2"/>
    <property type="match status" value="1"/>
</dbReference>
<keyword evidence="3" id="KW-1185">Reference proteome</keyword>
<organism evidence="2 3">
    <name type="scientific">Micromonospora sediminimaris</name>
    <dbReference type="NCBI Taxonomy" id="547162"/>
    <lineage>
        <taxon>Bacteria</taxon>
        <taxon>Bacillati</taxon>
        <taxon>Actinomycetota</taxon>
        <taxon>Actinomycetes</taxon>
        <taxon>Micromonosporales</taxon>
        <taxon>Micromonosporaceae</taxon>
        <taxon>Micromonospora</taxon>
    </lineage>
</organism>
<dbReference type="Gene3D" id="1.25.40.10">
    <property type="entry name" value="Tetratricopeptide repeat domain"/>
    <property type="match status" value="1"/>
</dbReference>
<name>A0A9W5XL65_9ACTN</name>
<reference evidence="2" key="1">
    <citation type="submission" date="2021-01" db="EMBL/GenBank/DDBJ databases">
        <title>Whole genome shotgun sequence of Verrucosispora sediminis NBRC 107745.</title>
        <authorList>
            <person name="Komaki H."/>
            <person name="Tamura T."/>
        </authorList>
    </citation>
    <scope>NUCLEOTIDE SEQUENCE</scope>
    <source>
        <strain evidence="2">NBRC 107745</strain>
    </source>
</reference>
<dbReference type="SUPFAM" id="SSF52200">
    <property type="entry name" value="Toll/Interleukin receptor TIR domain"/>
    <property type="match status" value="1"/>
</dbReference>
<dbReference type="PROSITE" id="PS50104">
    <property type="entry name" value="TIR"/>
    <property type="match status" value="1"/>
</dbReference>
<dbReference type="InterPro" id="IPR011990">
    <property type="entry name" value="TPR-like_helical_dom_sf"/>
</dbReference>
<dbReference type="RefSeq" id="WP_093407751.1">
    <property type="nucleotide sequence ID" value="NZ_BOPD01000026.1"/>
</dbReference>
<evidence type="ECO:0000259" key="1">
    <source>
        <dbReference type="PROSITE" id="PS50104"/>
    </source>
</evidence>
<comment type="caution">
    <text evidence="2">The sequence shown here is derived from an EMBL/GenBank/DDBJ whole genome shotgun (WGS) entry which is preliminary data.</text>
</comment>
<dbReference type="Proteomes" id="UP000607311">
    <property type="component" value="Unassembled WGS sequence"/>
</dbReference>
<dbReference type="OrthoDB" id="3490462at2"/>
<sequence length="908" mass="98721">MTDHDVFLSFAGPDRRSAQRLAEALGRRVDVWLDEKLPVGRGITAEIEEHLNRSKIMVTLYSAAYPSRSACQFELTAAFLAGAREGDPLRRILVVNPEAYEHHLQPVQLADVKFARWPQPSNARDMAALVKAVAAKAASVEGTFGDIGFTARPTWYPYGVAGVPSFVGRYREQWELHTALHRADVPMITAVAGGLVAGLVGMAGSGGSTLAAAYGWNFGEAFPGGVFRTSLSGAACADVLTRYGDEMRTIATALRLPFADRAGRAELSAAVADHLRTAGRPALWIIDDVPHGIDRGVLQQLVLPAGTTVRTLMIGRRDMFECGAPVVEIGAMSTEDSVAVLRSAREPDDGEEDLAAERVARRLGGHPFSLGLVAARLTDRQSLLSYADQLERIDSDPATLEPAVALLDDVLSGLDHGPELMLQIAALLAPAPIPARVLADIATAVEPGSTPVDDLVELRRRQLVCRTVDQWQVHAIVLDAVRRRPPVLPAGHLAAVAADLLSADPPTAPVAPHLAALADRDVLDDPHSDRLRRRLVEHYRHHGEPVAAAGQWDRLLAAGGETTADLVAAATAHLTAGTFERAITLARRAPVPAGRRLVAEGLDALGRFGEANGWWSQVGVVSASPDDEIAYIRSRRLRGEMRHARERAEALVARLVGLDDDRLQSARIELAVIQLSTNQQHEARGTATSVVAHYARLGLPEHDNAVAAQAVLAQAWLTLHLFELHPDRSKWEESARKLWATREQLRRSHGPLNARTLGTDVEYGFALLCLGRPRDVQAHLGETIEALRRRYPMGHYTIMRTTFLLAQAGAQLRDYDSARELFQTAYDGLRRTLGPRHPETLAAQYGLGVALVLTTSRWDGIGLIWQVLRTAPSVVGVRTDMFGQSLIAVLFLPLLPRWVLRLIDSPAQ</sequence>
<accession>A0A9W5XL65</accession>
<proteinExistence type="predicted"/>
<evidence type="ECO:0000313" key="2">
    <source>
        <dbReference type="EMBL" id="GIJ35075.1"/>
    </source>
</evidence>
<dbReference type="InterPro" id="IPR027417">
    <property type="entry name" value="P-loop_NTPase"/>
</dbReference>
<feature type="domain" description="TIR" evidence="1">
    <location>
        <begin position="2"/>
        <end position="137"/>
    </location>
</feature>
<protein>
    <recommendedName>
        <fullName evidence="1">TIR domain-containing protein</fullName>
    </recommendedName>
</protein>
<dbReference type="GO" id="GO:0007165">
    <property type="term" value="P:signal transduction"/>
    <property type="evidence" value="ECO:0007669"/>
    <property type="project" value="InterPro"/>
</dbReference>
<gene>
    <name evidence="2" type="ORF">Vse01_42230</name>
</gene>
<dbReference type="EMBL" id="BOPD01000026">
    <property type="protein sequence ID" value="GIJ35075.1"/>
    <property type="molecule type" value="Genomic_DNA"/>
</dbReference>
<evidence type="ECO:0000313" key="3">
    <source>
        <dbReference type="Proteomes" id="UP000607311"/>
    </source>
</evidence>
<dbReference type="AlphaFoldDB" id="A0A9W5XL65"/>
<dbReference type="SUPFAM" id="SSF48452">
    <property type="entry name" value="TPR-like"/>
    <property type="match status" value="1"/>
</dbReference>
<dbReference type="InterPro" id="IPR035897">
    <property type="entry name" value="Toll_tir_struct_dom_sf"/>
</dbReference>